<dbReference type="KEGG" id="pden:F1C79_27820"/>
<sequence length="110" mass="12340">MPKQKQANEPYSAGVSEVERLRLRVSAMINSPRAQAECRVSIWRLDSDTEQVWRQVIEELAETDGLSMSMNSDGTLLLEWEAAVEDAGMVAEEVAPDLVVQRLHEEPAPF</sequence>
<dbReference type="Pfam" id="PF07867">
    <property type="entry name" value="DUF1654"/>
    <property type="match status" value="1"/>
</dbReference>
<reference evidence="1 2" key="1">
    <citation type="submission" date="2019-09" db="EMBL/GenBank/DDBJ databases">
        <title>Prosopis cineraria nodule microbiome.</title>
        <authorList>
            <person name="Chaluvadi S.R."/>
            <person name="Ali R."/>
            <person name="Wang X."/>
        </authorList>
    </citation>
    <scope>NUCLEOTIDE SEQUENCE [LARGE SCALE GENOMIC DNA]</scope>
    <source>
        <strain evidence="1 2">BG1</strain>
    </source>
</reference>
<dbReference type="InterPro" id="IPR012449">
    <property type="entry name" value="Phage_F116_Orf28"/>
</dbReference>
<evidence type="ECO:0000313" key="2">
    <source>
        <dbReference type="Proteomes" id="UP000326659"/>
    </source>
</evidence>
<keyword evidence="2" id="KW-1185">Reference proteome</keyword>
<name>A0A9X7R6Z3_PSEDE</name>
<gene>
    <name evidence="1" type="ORF">F1C79_27820</name>
</gene>
<evidence type="ECO:0000313" key="1">
    <source>
        <dbReference type="EMBL" id="QEY75128.1"/>
    </source>
</evidence>
<protein>
    <submittedName>
        <fullName evidence="1">DUF1654 domain-containing protein</fullName>
    </submittedName>
</protein>
<dbReference type="EMBL" id="CP043626">
    <property type="protein sequence ID" value="QEY75128.1"/>
    <property type="molecule type" value="Genomic_DNA"/>
</dbReference>
<dbReference type="OrthoDB" id="7030629at2"/>
<accession>A0A9X7R6Z3</accession>
<proteinExistence type="predicted"/>
<dbReference type="AlphaFoldDB" id="A0A9X7R6Z3"/>
<dbReference type="RefSeq" id="WP_151189179.1">
    <property type="nucleotide sequence ID" value="NZ_CP043626.1"/>
</dbReference>
<organism evidence="1 2">
    <name type="scientific">Pseudomonas denitrificans</name>
    <dbReference type="NCBI Taxonomy" id="43306"/>
    <lineage>
        <taxon>Bacteria</taxon>
        <taxon>Pseudomonadati</taxon>
        <taxon>Pseudomonadota</taxon>
        <taxon>Gammaproteobacteria</taxon>
        <taxon>Pseudomonadales</taxon>
        <taxon>Pseudomonadaceae</taxon>
        <taxon>Halopseudomonas</taxon>
    </lineage>
</organism>
<dbReference type="Proteomes" id="UP000326659">
    <property type="component" value="Chromosome"/>
</dbReference>